<reference evidence="5" key="1">
    <citation type="submission" date="2015-09" db="EMBL/GenBank/DDBJ databases">
        <title>Scylla olivacea transcriptome.</title>
        <authorList>
            <person name="Ikhwanuddin M."/>
        </authorList>
    </citation>
    <scope>NUCLEOTIDE SEQUENCE</scope>
</reference>
<dbReference type="AlphaFoldDB" id="A0A0N7ZAC0"/>
<organism evidence="5">
    <name type="scientific">Scylla olivacea</name>
    <name type="common">Orange mud crab</name>
    <name type="synonym">Cancer olivacea</name>
    <dbReference type="NCBI Taxonomy" id="85551"/>
    <lineage>
        <taxon>Eukaryota</taxon>
        <taxon>Metazoa</taxon>
        <taxon>Ecdysozoa</taxon>
        <taxon>Arthropoda</taxon>
        <taxon>Crustacea</taxon>
        <taxon>Multicrustacea</taxon>
        <taxon>Malacostraca</taxon>
        <taxon>Eumalacostraca</taxon>
        <taxon>Eucarida</taxon>
        <taxon>Decapoda</taxon>
        <taxon>Pleocyemata</taxon>
        <taxon>Brachyura</taxon>
        <taxon>Eubrachyura</taxon>
        <taxon>Portunoidea</taxon>
        <taxon>Portunidae</taxon>
        <taxon>Portuninae</taxon>
        <taxon>Scylla</taxon>
    </lineage>
</organism>
<dbReference type="GO" id="GO:0004558">
    <property type="term" value="F:alpha-1,4-glucosidase activity"/>
    <property type="evidence" value="ECO:0007669"/>
    <property type="project" value="TreeGrafter"/>
</dbReference>
<keyword evidence="3" id="KW-0326">Glycosidase</keyword>
<evidence type="ECO:0000256" key="2">
    <source>
        <dbReference type="ARBA" id="ARBA00023180"/>
    </source>
</evidence>
<evidence type="ECO:0000259" key="4">
    <source>
        <dbReference type="Pfam" id="PF01055"/>
    </source>
</evidence>
<dbReference type="SUPFAM" id="SSF74650">
    <property type="entry name" value="Galactose mutarotase-like"/>
    <property type="match status" value="1"/>
</dbReference>
<dbReference type="Pfam" id="PF01055">
    <property type="entry name" value="Glyco_hydro_31_2nd"/>
    <property type="match status" value="1"/>
</dbReference>
<dbReference type="SUPFAM" id="SSF51445">
    <property type="entry name" value="(Trans)glycosidases"/>
    <property type="match status" value="1"/>
</dbReference>
<accession>A0A0N7ZAC0</accession>
<dbReference type="EMBL" id="GDRN01101159">
    <property type="protein sequence ID" value="JAI58424.1"/>
    <property type="molecule type" value="Transcribed_RNA"/>
</dbReference>
<keyword evidence="3" id="KW-0378">Hydrolase</keyword>
<dbReference type="Gene3D" id="3.20.20.80">
    <property type="entry name" value="Glycosidases"/>
    <property type="match status" value="1"/>
</dbReference>
<name>A0A0N7ZAC0_SCYOL</name>
<dbReference type="InterPro" id="IPR000322">
    <property type="entry name" value="Glyco_hydro_31_TIM"/>
</dbReference>
<evidence type="ECO:0000256" key="1">
    <source>
        <dbReference type="ARBA" id="ARBA00007806"/>
    </source>
</evidence>
<dbReference type="GO" id="GO:0030246">
    <property type="term" value="F:carbohydrate binding"/>
    <property type="evidence" value="ECO:0007669"/>
    <property type="project" value="InterPro"/>
</dbReference>
<sequence length="244" mass="28283">MNEYGHHPYYMVMEDDQGNSHSVLVYNSNAMEYSTFLLDDGTPILTLRSIGGILDFHFFLGPTPEEVNMQYVNMVGNPAFPPYWALGFHLSRYGYNSTGGVRAARERMKAMNIPQDVQTLDIDYMDRQRDFTYDPTHWADLPALVEELHNDNVRLTVILDPAVVIDFEDYQPSIRGKETDAFIKWSSPSLVPEDQEPAADDYMVGYVWPDTKIVFPDFLKPETQKWWSNEIKLFHEVSQHLYLL</sequence>
<dbReference type="InterPro" id="IPR011013">
    <property type="entry name" value="Gal_mutarotase_sf_dom"/>
</dbReference>
<feature type="domain" description="Glycoside hydrolase family 31 TIM barrel" evidence="4">
    <location>
        <begin position="78"/>
        <end position="234"/>
    </location>
</feature>
<dbReference type="InterPro" id="IPR017853">
    <property type="entry name" value="GH"/>
</dbReference>
<dbReference type="PANTHER" id="PTHR22762">
    <property type="entry name" value="ALPHA-GLUCOSIDASE"/>
    <property type="match status" value="1"/>
</dbReference>
<dbReference type="PANTHER" id="PTHR22762:SF133">
    <property type="entry name" value="P-TYPE DOMAIN-CONTAINING PROTEIN"/>
    <property type="match status" value="1"/>
</dbReference>
<comment type="similarity">
    <text evidence="1 3">Belongs to the glycosyl hydrolase 31 family.</text>
</comment>
<dbReference type="Gene3D" id="2.60.40.1760">
    <property type="entry name" value="glycosyl hydrolase (family 31)"/>
    <property type="match status" value="1"/>
</dbReference>
<evidence type="ECO:0000256" key="3">
    <source>
        <dbReference type="RuleBase" id="RU361185"/>
    </source>
</evidence>
<keyword evidence="2" id="KW-0325">Glycoprotein</keyword>
<dbReference type="CDD" id="cd14752">
    <property type="entry name" value="GH31_N"/>
    <property type="match status" value="1"/>
</dbReference>
<dbReference type="GO" id="GO:0005975">
    <property type="term" value="P:carbohydrate metabolic process"/>
    <property type="evidence" value="ECO:0007669"/>
    <property type="project" value="InterPro"/>
</dbReference>
<evidence type="ECO:0000313" key="5">
    <source>
        <dbReference type="EMBL" id="JAI58424.1"/>
    </source>
</evidence>
<proteinExistence type="inferred from homology"/>
<protein>
    <recommendedName>
        <fullName evidence="4">Glycoside hydrolase family 31 TIM barrel domain-containing protein</fullName>
    </recommendedName>
</protein>